<name>A0A2H3D3X6_ARMGA</name>
<dbReference type="InParanoid" id="A0A2H3D3X6"/>
<evidence type="ECO:0000313" key="1">
    <source>
        <dbReference type="EMBL" id="PBK88800.1"/>
    </source>
</evidence>
<reference evidence="2" key="1">
    <citation type="journal article" date="2017" name="Nat. Ecol. Evol.">
        <title>Genome expansion and lineage-specific genetic innovations in the forest pathogenic fungi Armillaria.</title>
        <authorList>
            <person name="Sipos G."/>
            <person name="Prasanna A.N."/>
            <person name="Walter M.C."/>
            <person name="O'Connor E."/>
            <person name="Balint B."/>
            <person name="Krizsan K."/>
            <person name="Kiss B."/>
            <person name="Hess J."/>
            <person name="Varga T."/>
            <person name="Slot J."/>
            <person name="Riley R."/>
            <person name="Boka B."/>
            <person name="Rigling D."/>
            <person name="Barry K."/>
            <person name="Lee J."/>
            <person name="Mihaltcheva S."/>
            <person name="LaButti K."/>
            <person name="Lipzen A."/>
            <person name="Waldron R."/>
            <person name="Moloney N.M."/>
            <person name="Sperisen C."/>
            <person name="Kredics L."/>
            <person name="Vagvoelgyi C."/>
            <person name="Patrignani A."/>
            <person name="Fitzpatrick D."/>
            <person name="Nagy I."/>
            <person name="Doyle S."/>
            <person name="Anderson J.B."/>
            <person name="Grigoriev I.V."/>
            <person name="Gueldener U."/>
            <person name="Muensterkoetter M."/>
            <person name="Nagy L.G."/>
        </authorList>
    </citation>
    <scope>NUCLEOTIDE SEQUENCE [LARGE SCALE GENOMIC DNA]</scope>
    <source>
        <strain evidence="2">Ar21-2</strain>
    </source>
</reference>
<keyword evidence="2" id="KW-1185">Reference proteome</keyword>
<accession>A0A2H3D3X6</accession>
<organism evidence="1 2">
    <name type="scientific">Armillaria gallica</name>
    <name type="common">Bulbous honey fungus</name>
    <name type="synonym">Armillaria bulbosa</name>
    <dbReference type="NCBI Taxonomy" id="47427"/>
    <lineage>
        <taxon>Eukaryota</taxon>
        <taxon>Fungi</taxon>
        <taxon>Dikarya</taxon>
        <taxon>Basidiomycota</taxon>
        <taxon>Agaricomycotina</taxon>
        <taxon>Agaricomycetes</taxon>
        <taxon>Agaricomycetidae</taxon>
        <taxon>Agaricales</taxon>
        <taxon>Marasmiineae</taxon>
        <taxon>Physalacriaceae</taxon>
        <taxon>Armillaria</taxon>
    </lineage>
</organism>
<protein>
    <submittedName>
        <fullName evidence="1">Uncharacterized protein</fullName>
    </submittedName>
</protein>
<dbReference type="AlphaFoldDB" id="A0A2H3D3X6"/>
<dbReference type="EMBL" id="KZ293671">
    <property type="protein sequence ID" value="PBK88800.1"/>
    <property type="molecule type" value="Genomic_DNA"/>
</dbReference>
<proteinExistence type="predicted"/>
<dbReference type="Proteomes" id="UP000217790">
    <property type="component" value="Unassembled WGS sequence"/>
</dbReference>
<sequence length="127" mass="14006">MPLLTLRVIRPASTLTASTLATRCNYIEVNSDDEPHPTDIFATSSDDEPVAAIIANALLDTEEEEAELPRKLEEVAPMAVLGPEEAKCWQEHQVLAAPTMLPLPRKLLEDTNFAPKYRLPQSIQTLG</sequence>
<evidence type="ECO:0000313" key="2">
    <source>
        <dbReference type="Proteomes" id="UP000217790"/>
    </source>
</evidence>
<gene>
    <name evidence="1" type="ORF">ARMGADRAFT_1084355</name>
</gene>